<keyword evidence="5 6" id="KW-0472">Membrane</keyword>
<keyword evidence="4 6" id="KW-1133">Transmembrane helix</keyword>
<feature type="transmembrane region" description="Helical" evidence="6">
    <location>
        <begin position="104"/>
        <end position="126"/>
    </location>
</feature>
<gene>
    <name evidence="8" type="ORF">IZT61_04595</name>
</gene>
<keyword evidence="9" id="KW-1185">Reference proteome</keyword>
<dbReference type="KEGG" id="pex:IZT61_04595"/>
<dbReference type="InterPro" id="IPR020846">
    <property type="entry name" value="MFS_dom"/>
</dbReference>
<evidence type="ECO:0000256" key="4">
    <source>
        <dbReference type="ARBA" id="ARBA00022989"/>
    </source>
</evidence>
<dbReference type="PANTHER" id="PTHR23505">
    <property type="entry name" value="SPINSTER"/>
    <property type="match status" value="1"/>
</dbReference>
<evidence type="ECO:0000313" key="8">
    <source>
        <dbReference type="EMBL" id="QPH40563.1"/>
    </source>
</evidence>
<feature type="transmembrane region" description="Helical" evidence="6">
    <location>
        <begin position="213"/>
        <end position="235"/>
    </location>
</feature>
<dbReference type="PANTHER" id="PTHR23505:SF79">
    <property type="entry name" value="PROTEIN SPINSTER"/>
    <property type="match status" value="1"/>
</dbReference>
<organism evidence="8 9">
    <name type="scientific">Pedobacter endophyticus</name>
    <dbReference type="NCBI Taxonomy" id="2789740"/>
    <lineage>
        <taxon>Bacteria</taxon>
        <taxon>Pseudomonadati</taxon>
        <taxon>Bacteroidota</taxon>
        <taxon>Sphingobacteriia</taxon>
        <taxon>Sphingobacteriales</taxon>
        <taxon>Sphingobacteriaceae</taxon>
        <taxon>Pedobacter</taxon>
    </lineage>
</organism>
<dbReference type="SUPFAM" id="SSF103473">
    <property type="entry name" value="MFS general substrate transporter"/>
    <property type="match status" value="1"/>
</dbReference>
<proteinExistence type="predicted"/>
<evidence type="ECO:0000259" key="7">
    <source>
        <dbReference type="PROSITE" id="PS50850"/>
    </source>
</evidence>
<dbReference type="EMBL" id="CP064939">
    <property type="protein sequence ID" value="QPH40563.1"/>
    <property type="molecule type" value="Genomic_DNA"/>
</dbReference>
<feature type="transmembrane region" description="Helical" evidence="6">
    <location>
        <begin position="350"/>
        <end position="370"/>
    </location>
</feature>
<feature type="transmembrane region" description="Helical" evidence="6">
    <location>
        <begin position="290"/>
        <end position="307"/>
    </location>
</feature>
<sequence>MKDSKRYAWVVVGLLWFVALLNYMDRQMLSTMKPAMQIDLAELRSATNFGYLMSIFLWIYGLMSPISGIIADKLNRKWLIVGSLMVWSLVTFLMGYATTFSQIYWLRALMGVSEALYIPAALSLIADYHSSKTRSLAIGIHMTGLYMGQALGGFGATIASEFSWQTTFHSFGFVGIAYALILVLFLREKKPAIADEHDLSQVKIPLIKGLRSLLGNGSFWIILIYFAIPSLPGWATKNWLPTLFAGNLGIDMAKAGPISTITIAASSFLGVIFGGILSDKWVQKNIKGRIYTSAIGLALTIPSLLLIGFGHSLLNVIGAAFCFGFGYGMFDANNMPILCQFVSAKQRATAYGVMNMIGVFAGAFITDLLGKSTDSGSLGRDFAMLSGIVLVALALQLYFLRPKFNDFEA</sequence>
<reference evidence="8 9" key="1">
    <citation type="submission" date="2020-11" db="EMBL/GenBank/DDBJ databases">
        <title>Pedobacter endophytica, an endophytic bacteria isolated form Carex pumila.</title>
        <authorList>
            <person name="Peng Y."/>
            <person name="Jiang L."/>
            <person name="Lee J."/>
        </authorList>
    </citation>
    <scope>NUCLEOTIDE SEQUENCE [LARGE SCALE GENOMIC DNA]</scope>
    <source>
        <strain evidence="8 9">JBR3-12</strain>
    </source>
</reference>
<dbReference type="InterPro" id="IPR044770">
    <property type="entry name" value="MFS_spinster-like"/>
</dbReference>
<dbReference type="InterPro" id="IPR036259">
    <property type="entry name" value="MFS_trans_sf"/>
</dbReference>
<feature type="transmembrane region" description="Helical" evidence="6">
    <location>
        <begin position="313"/>
        <end position="330"/>
    </location>
</feature>
<dbReference type="GO" id="GO:0016020">
    <property type="term" value="C:membrane"/>
    <property type="evidence" value="ECO:0007669"/>
    <property type="project" value="UniProtKB-SubCell"/>
</dbReference>
<dbReference type="RefSeq" id="WP_196100017.1">
    <property type="nucleotide sequence ID" value="NZ_CP064939.1"/>
</dbReference>
<dbReference type="GO" id="GO:0022857">
    <property type="term" value="F:transmembrane transporter activity"/>
    <property type="evidence" value="ECO:0007669"/>
    <property type="project" value="InterPro"/>
</dbReference>
<feature type="transmembrane region" description="Helical" evidence="6">
    <location>
        <begin position="78"/>
        <end position="98"/>
    </location>
</feature>
<feature type="transmembrane region" description="Helical" evidence="6">
    <location>
        <begin position="166"/>
        <end position="186"/>
    </location>
</feature>
<protein>
    <submittedName>
        <fullName evidence="8">MFS transporter</fullName>
    </submittedName>
</protein>
<evidence type="ECO:0000256" key="1">
    <source>
        <dbReference type="ARBA" id="ARBA00004141"/>
    </source>
</evidence>
<keyword evidence="2" id="KW-0813">Transport</keyword>
<evidence type="ECO:0000313" key="9">
    <source>
        <dbReference type="Proteomes" id="UP000594759"/>
    </source>
</evidence>
<feature type="transmembrane region" description="Helical" evidence="6">
    <location>
        <begin position="49"/>
        <end position="71"/>
    </location>
</feature>
<feature type="domain" description="Major facilitator superfamily (MFS) profile" evidence="7">
    <location>
        <begin position="11"/>
        <end position="404"/>
    </location>
</feature>
<dbReference type="Pfam" id="PF07690">
    <property type="entry name" value="MFS_1"/>
    <property type="match status" value="1"/>
</dbReference>
<feature type="transmembrane region" description="Helical" evidence="6">
    <location>
        <begin position="255"/>
        <end position="278"/>
    </location>
</feature>
<dbReference type="Proteomes" id="UP000594759">
    <property type="component" value="Chromosome"/>
</dbReference>
<keyword evidence="3 6" id="KW-0812">Transmembrane</keyword>
<name>A0A7S9PZI8_9SPHI</name>
<feature type="transmembrane region" description="Helical" evidence="6">
    <location>
        <begin position="382"/>
        <end position="400"/>
    </location>
</feature>
<evidence type="ECO:0000256" key="3">
    <source>
        <dbReference type="ARBA" id="ARBA00022692"/>
    </source>
</evidence>
<feature type="transmembrane region" description="Helical" evidence="6">
    <location>
        <begin position="7"/>
        <end position="24"/>
    </location>
</feature>
<feature type="transmembrane region" description="Helical" evidence="6">
    <location>
        <begin position="138"/>
        <end position="160"/>
    </location>
</feature>
<comment type="subcellular location">
    <subcellularLocation>
        <location evidence="1">Membrane</location>
        <topology evidence="1">Multi-pass membrane protein</topology>
    </subcellularLocation>
</comment>
<dbReference type="Gene3D" id="1.20.1250.20">
    <property type="entry name" value="MFS general substrate transporter like domains"/>
    <property type="match status" value="2"/>
</dbReference>
<accession>A0A7S9PZI8</accession>
<evidence type="ECO:0000256" key="6">
    <source>
        <dbReference type="SAM" id="Phobius"/>
    </source>
</evidence>
<evidence type="ECO:0000256" key="5">
    <source>
        <dbReference type="ARBA" id="ARBA00023136"/>
    </source>
</evidence>
<dbReference type="PROSITE" id="PS50850">
    <property type="entry name" value="MFS"/>
    <property type="match status" value="1"/>
</dbReference>
<evidence type="ECO:0000256" key="2">
    <source>
        <dbReference type="ARBA" id="ARBA00022448"/>
    </source>
</evidence>
<dbReference type="InterPro" id="IPR011701">
    <property type="entry name" value="MFS"/>
</dbReference>
<dbReference type="AlphaFoldDB" id="A0A7S9PZI8"/>